<evidence type="ECO:0000313" key="3">
    <source>
        <dbReference type="Proteomes" id="UP001153148"/>
    </source>
</evidence>
<feature type="signal peptide" evidence="1">
    <location>
        <begin position="1"/>
        <end position="24"/>
    </location>
</feature>
<comment type="caution">
    <text evidence="2">The sequence shown here is derived from an EMBL/GenBank/DDBJ whole genome shotgun (WGS) entry which is preliminary data.</text>
</comment>
<keyword evidence="3" id="KW-1185">Reference proteome</keyword>
<organism evidence="2 3">
    <name type="scientific">Timema podura</name>
    <name type="common">Walking stick</name>
    <dbReference type="NCBI Taxonomy" id="61482"/>
    <lineage>
        <taxon>Eukaryota</taxon>
        <taxon>Metazoa</taxon>
        <taxon>Ecdysozoa</taxon>
        <taxon>Arthropoda</taxon>
        <taxon>Hexapoda</taxon>
        <taxon>Insecta</taxon>
        <taxon>Pterygota</taxon>
        <taxon>Neoptera</taxon>
        <taxon>Polyneoptera</taxon>
        <taxon>Phasmatodea</taxon>
        <taxon>Timematodea</taxon>
        <taxon>Timematoidea</taxon>
        <taxon>Timematidae</taxon>
        <taxon>Timema</taxon>
    </lineage>
</organism>
<dbReference type="Proteomes" id="UP001153148">
    <property type="component" value="Unassembled WGS sequence"/>
</dbReference>
<sequence length="84" mass="9280">MAQSFGVYGLWCLLMEWPGPLLLADGIAQSIGVCRWNGPIYWCLWRVVFVSGASYIRPCSRIDPNIDACALESARLAIPHVING</sequence>
<proteinExistence type="predicted"/>
<gene>
    <name evidence="2" type="ORF">TPAB3V08_LOCUS11921</name>
</gene>
<accession>A0ABN7PHN7</accession>
<evidence type="ECO:0000313" key="2">
    <source>
        <dbReference type="EMBL" id="CAG2064977.1"/>
    </source>
</evidence>
<dbReference type="EMBL" id="CAJPIN010038564">
    <property type="protein sequence ID" value="CAG2064977.1"/>
    <property type="molecule type" value="Genomic_DNA"/>
</dbReference>
<protein>
    <submittedName>
        <fullName evidence="2">Uncharacterized protein</fullName>
    </submittedName>
</protein>
<feature type="non-terminal residue" evidence="2">
    <location>
        <position position="84"/>
    </location>
</feature>
<keyword evidence="1" id="KW-0732">Signal</keyword>
<feature type="chain" id="PRO_5046731038" evidence="1">
    <location>
        <begin position="25"/>
        <end position="84"/>
    </location>
</feature>
<evidence type="ECO:0000256" key="1">
    <source>
        <dbReference type="SAM" id="SignalP"/>
    </source>
</evidence>
<reference evidence="2" key="1">
    <citation type="submission" date="2021-03" db="EMBL/GenBank/DDBJ databases">
        <authorList>
            <person name="Tran Van P."/>
        </authorList>
    </citation>
    <scope>NUCLEOTIDE SEQUENCE</scope>
</reference>
<name>A0ABN7PHN7_TIMPD</name>